<dbReference type="AlphaFoldDB" id="A0A6C0E4R5"/>
<evidence type="ECO:0000313" key="2">
    <source>
        <dbReference type="EMBL" id="QHT23570.1"/>
    </source>
</evidence>
<protein>
    <submittedName>
        <fullName evidence="2">Uncharacterized protein</fullName>
    </submittedName>
</protein>
<evidence type="ECO:0000256" key="1">
    <source>
        <dbReference type="SAM" id="MobiDB-lite"/>
    </source>
</evidence>
<accession>A0A6C0E4R5</accession>
<feature type="compositionally biased region" description="Basic and acidic residues" evidence="1">
    <location>
        <begin position="163"/>
        <end position="242"/>
    </location>
</feature>
<sequence length="322" mass="36690">MSAQNETLTLNQAQVVPVESVVSFVDEKSMDVVVENQQENQPKTKKELKMTKKTKKLIVLCGKLYGFDGEEAITRLLNHEKPKKEKKAKEPRKRKSVASNPEDGEKKKRGRPAKTVKVVEESQVVDMFADIVSKDDVAPEEEEHVETPFETPVETKKVKKSKVLSEEEKAEKEAKKAQEKADKEAKKAQEKADKEAKKAQEKADKEAKKAEEKALKEAEKEAKKTEKPVKKSKAKAEKKAPESVESTPSVSDNESETEQEVFKVKKFEHKGVSYLRTRNGDNWHENGHIYNMVQDLVGFWNELNQDIQFVEEGECEEEEYDA</sequence>
<reference evidence="2" key="1">
    <citation type="journal article" date="2020" name="Nature">
        <title>Giant virus diversity and host interactions through global metagenomics.</title>
        <authorList>
            <person name="Schulz F."/>
            <person name="Roux S."/>
            <person name="Paez-Espino D."/>
            <person name="Jungbluth S."/>
            <person name="Walsh D.A."/>
            <person name="Denef V.J."/>
            <person name="McMahon K.D."/>
            <person name="Konstantinidis K.T."/>
            <person name="Eloe-Fadrosh E.A."/>
            <person name="Kyrpides N.C."/>
            <person name="Woyke T."/>
        </authorList>
    </citation>
    <scope>NUCLEOTIDE SEQUENCE</scope>
    <source>
        <strain evidence="2">GVMAG-M-3300023179-116</strain>
    </source>
</reference>
<proteinExistence type="predicted"/>
<dbReference type="EMBL" id="MN739732">
    <property type="protein sequence ID" value="QHT23570.1"/>
    <property type="molecule type" value="Genomic_DNA"/>
</dbReference>
<name>A0A6C0E4R5_9ZZZZ</name>
<feature type="compositionally biased region" description="Basic residues" evidence="1">
    <location>
        <begin position="84"/>
        <end position="96"/>
    </location>
</feature>
<feature type="region of interest" description="Disordered" evidence="1">
    <location>
        <begin position="133"/>
        <end position="261"/>
    </location>
</feature>
<organism evidence="2">
    <name type="scientific">viral metagenome</name>
    <dbReference type="NCBI Taxonomy" id="1070528"/>
    <lineage>
        <taxon>unclassified sequences</taxon>
        <taxon>metagenomes</taxon>
        <taxon>organismal metagenomes</taxon>
    </lineage>
</organism>
<feature type="region of interest" description="Disordered" evidence="1">
    <location>
        <begin position="75"/>
        <end position="118"/>
    </location>
</feature>